<dbReference type="RefSeq" id="WP_228232995.1">
    <property type="nucleotide sequence ID" value="NZ_JAJGNA010000003.1"/>
</dbReference>
<organism evidence="3 4">
    <name type="scientific">Alloalcanivorax marinus</name>
    <dbReference type="NCBI Taxonomy" id="1177169"/>
    <lineage>
        <taxon>Bacteria</taxon>
        <taxon>Pseudomonadati</taxon>
        <taxon>Pseudomonadota</taxon>
        <taxon>Gammaproteobacteria</taxon>
        <taxon>Oceanospirillales</taxon>
        <taxon>Alcanivoracaceae</taxon>
        <taxon>Alloalcanivorax</taxon>
    </lineage>
</organism>
<dbReference type="Pfam" id="PF03929">
    <property type="entry name" value="PepSY_TM"/>
    <property type="match status" value="1"/>
</dbReference>
<keyword evidence="4" id="KW-1185">Reference proteome</keyword>
<dbReference type="Proteomes" id="UP001108027">
    <property type="component" value="Unassembled WGS sequence"/>
</dbReference>
<dbReference type="EMBL" id="JAJGNA010000003">
    <property type="protein sequence ID" value="MCC4307654.1"/>
    <property type="molecule type" value="Genomic_DNA"/>
</dbReference>
<dbReference type="InterPro" id="IPR005625">
    <property type="entry name" value="PepSY-ass_TM"/>
</dbReference>
<feature type="compositionally biased region" description="Basic and acidic residues" evidence="1">
    <location>
        <begin position="102"/>
        <end position="112"/>
    </location>
</feature>
<feature type="transmembrane region" description="Helical" evidence="2">
    <location>
        <begin position="393"/>
        <end position="411"/>
    </location>
</feature>
<evidence type="ECO:0000313" key="4">
    <source>
        <dbReference type="Proteomes" id="UP001108027"/>
    </source>
</evidence>
<keyword evidence="2" id="KW-0812">Transmembrane</keyword>
<comment type="caution">
    <text evidence="3">The sequence shown here is derived from an EMBL/GenBank/DDBJ whole genome shotgun (WGS) entry which is preliminary data.</text>
</comment>
<feature type="transmembrane region" description="Helical" evidence="2">
    <location>
        <begin position="487"/>
        <end position="507"/>
    </location>
</feature>
<dbReference type="PANTHER" id="PTHR34219:SF4">
    <property type="entry name" value="PEPSY DOMAIN-CONTAINING PROTEIN"/>
    <property type="match status" value="1"/>
</dbReference>
<feature type="transmembrane region" description="Helical" evidence="2">
    <location>
        <begin position="12"/>
        <end position="36"/>
    </location>
</feature>
<dbReference type="AlphaFoldDB" id="A0A9Q3UM04"/>
<gene>
    <name evidence="3" type="ORF">LL252_03630</name>
</gene>
<feature type="transmembrane region" description="Helical" evidence="2">
    <location>
        <begin position="351"/>
        <end position="372"/>
    </location>
</feature>
<feature type="transmembrane region" description="Helical" evidence="2">
    <location>
        <begin position="195"/>
        <end position="220"/>
    </location>
</feature>
<feature type="transmembrane region" description="Helical" evidence="2">
    <location>
        <begin position="426"/>
        <end position="444"/>
    </location>
</feature>
<keyword evidence="2" id="KW-1133">Transmembrane helix</keyword>
<sequence>MKGGLRQSMAWLHTWSGLLLGWLLVAIFITGTSAYFRDEISFWMAPELHQSVASEATPELAWATLGATAPDARAWDIILPHDRSPVAELRWQPDTPEAAEGGGRRRGERVEMDAGSGEILEPRASRGGDFLYRFHFELYGVPRIWARWLVCVATMMMLVAIVSGVITHKKIFKDFFTFRPGKGQRSWLDAHNATAVLALPFHFMITYSGLLIFMVMLMPWGMNAAYEEGWRGFFNDVFPREEVAATGSAPAAMVGAIQPLVNRAEATFGQPAQRISVSWPNRDNARIEISTGKEPAITDRRRGGNPALVFDGGGKLLDTKPGLYDDGASARIYNLLVNLHLARFADPATRWLFFLFGVVGSAMAVTGMLLWVSKRTQQLRGREPGFNLRLVNGLNMAAITGLMTAMAGYFIANRLLPADLAGRESWEIRVFFLTWLATLLHALVRPHRRGWMEQLAALALLWLAVPLVNLATTHSHLFSAIAWRHGALASFDLVCLVIAAGAGYALWRLAGHRPVRKPARAARAARALPEGETAS</sequence>
<feature type="transmembrane region" description="Helical" evidence="2">
    <location>
        <begin position="456"/>
        <end position="481"/>
    </location>
</feature>
<dbReference type="PANTHER" id="PTHR34219">
    <property type="entry name" value="IRON-REGULATED INNER MEMBRANE PROTEIN-RELATED"/>
    <property type="match status" value="1"/>
</dbReference>
<reference evidence="3" key="1">
    <citation type="submission" date="2021-10" db="EMBL/GenBank/DDBJ databases">
        <title>The diversity and Nitrogen Metabolism of Culturable Nitrate-Utilizing Bacteria Within the Oxygen Minimum Zone of the Changjiang (Yangtze River)Estuary.</title>
        <authorList>
            <person name="Zhang D."/>
            <person name="Zheng J."/>
            <person name="Liu S."/>
            <person name="He W."/>
        </authorList>
    </citation>
    <scope>NUCLEOTIDE SEQUENCE</scope>
    <source>
        <strain evidence="3">FXH-223</strain>
    </source>
</reference>
<feature type="transmembrane region" description="Helical" evidence="2">
    <location>
        <begin position="145"/>
        <end position="166"/>
    </location>
</feature>
<evidence type="ECO:0000313" key="3">
    <source>
        <dbReference type="EMBL" id="MCC4307654.1"/>
    </source>
</evidence>
<keyword evidence="2" id="KW-0472">Membrane</keyword>
<feature type="region of interest" description="Disordered" evidence="1">
    <location>
        <begin position="92"/>
        <end position="114"/>
    </location>
</feature>
<protein>
    <submittedName>
        <fullName evidence="3">PepSY domain-containing protein</fullName>
    </submittedName>
</protein>
<evidence type="ECO:0000256" key="1">
    <source>
        <dbReference type="SAM" id="MobiDB-lite"/>
    </source>
</evidence>
<proteinExistence type="predicted"/>
<accession>A0A9Q3UM04</accession>
<evidence type="ECO:0000256" key="2">
    <source>
        <dbReference type="SAM" id="Phobius"/>
    </source>
</evidence>
<name>A0A9Q3UM04_9GAMM</name>